<evidence type="ECO:0000313" key="4">
    <source>
        <dbReference type="Proteomes" id="UP000823619"/>
    </source>
</evidence>
<reference evidence="3" key="2">
    <citation type="journal article" date="2021" name="PeerJ">
        <title>Extensive microbial diversity within the chicken gut microbiome revealed by metagenomics and culture.</title>
        <authorList>
            <person name="Gilroy R."/>
            <person name="Ravi A."/>
            <person name="Getino M."/>
            <person name="Pursley I."/>
            <person name="Horton D.L."/>
            <person name="Alikhan N.F."/>
            <person name="Baker D."/>
            <person name="Gharbi K."/>
            <person name="Hall N."/>
            <person name="Watson M."/>
            <person name="Adriaenssens E.M."/>
            <person name="Foster-Nyarko E."/>
            <person name="Jarju S."/>
            <person name="Secka A."/>
            <person name="Antonio M."/>
            <person name="Oren A."/>
            <person name="Chaudhuri R.R."/>
            <person name="La Ragione R."/>
            <person name="Hildebrand F."/>
            <person name="Pallen M.J."/>
        </authorList>
    </citation>
    <scope>NUCLEOTIDE SEQUENCE</scope>
    <source>
        <strain evidence="3">D5-748</strain>
    </source>
</reference>
<evidence type="ECO:0000256" key="2">
    <source>
        <dbReference type="SAM" id="SignalP"/>
    </source>
</evidence>
<evidence type="ECO:0000313" key="3">
    <source>
        <dbReference type="EMBL" id="MBO8444372.1"/>
    </source>
</evidence>
<feature type="signal peptide" evidence="2">
    <location>
        <begin position="1"/>
        <end position="24"/>
    </location>
</feature>
<comment type="caution">
    <text evidence="3">The sequence shown here is derived from an EMBL/GenBank/DDBJ whole genome shotgun (WGS) entry which is preliminary data.</text>
</comment>
<dbReference type="SUPFAM" id="SSF49265">
    <property type="entry name" value="Fibronectin type III"/>
    <property type="match status" value="1"/>
</dbReference>
<name>A0A9D9EAK4_9BACT</name>
<sequence length="455" mass="48466">MKKTMSFRLAAGMLAPFAAAGLLASCEETPENQTGGEDRQVPSVTVTAVQAGETYLTFNLSPVNSAEVRYLVLPASDQAPDAMSVMSGGKEADPAESGDYTEDGLVPSTDYVIFAAARNPEGLTSLVAKTEMTTAAHVPVYPEITLSSVIVDDLTASFTYTLESAESAYYLYLPASETAPSAEDLSDGGMVLPTETSEPVVIEGLSYSTSYVLYAVAKNADGYSAVASEPFETGAAPLDPPEVGDFYYSDGTWSPGSDAPFSGKTVIGVVFKTGAAESDLSDYSQAGIEEIKGFVVAIGDSEVPGEDIFDIPVRNFVFSESALGVTSTDENDFSGYYNTLKIREAVGGTLSDDNAEAAYMAADYYELSVPAPETSTGWYLPSLGQWRVIYDVKDIVYASIEEAGGSAVYDYDSYWSSTESASGSRAYSVQLTSSEFRTEVVNISRLWRVRPVLAF</sequence>
<dbReference type="EMBL" id="JADIMO010000019">
    <property type="protein sequence ID" value="MBO8444372.1"/>
    <property type="molecule type" value="Genomic_DNA"/>
</dbReference>
<evidence type="ECO:0008006" key="5">
    <source>
        <dbReference type="Google" id="ProtNLM"/>
    </source>
</evidence>
<accession>A0A9D9EAK4</accession>
<organism evidence="3 4">
    <name type="scientific">Candidatus Cryptobacteroides merdavium</name>
    <dbReference type="NCBI Taxonomy" id="2840769"/>
    <lineage>
        <taxon>Bacteria</taxon>
        <taxon>Pseudomonadati</taxon>
        <taxon>Bacteroidota</taxon>
        <taxon>Bacteroidia</taxon>
        <taxon>Bacteroidales</taxon>
        <taxon>Candidatus Cryptobacteroides</taxon>
    </lineage>
</organism>
<dbReference type="AlphaFoldDB" id="A0A9D9EAK4"/>
<reference evidence="3" key="1">
    <citation type="submission" date="2020-10" db="EMBL/GenBank/DDBJ databases">
        <authorList>
            <person name="Gilroy R."/>
        </authorList>
    </citation>
    <scope>NUCLEOTIDE SEQUENCE</scope>
    <source>
        <strain evidence="3">D5-748</strain>
    </source>
</reference>
<dbReference type="Proteomes" id="UP000823619">
    <property type="component" value="Unassembled WGS sequence"/>
</dbReference>
<protein>
    <recommendedName>
        <fullName evidence="5">Fibronectin type-III domain-containing protein</fullName>
    </recommendedName>
</protein>
<feature type="chain" id="PRO_5039110998" description="Fibronectin type-III domain-containing protein" evidence="2">
    <location>
        <begin position="25"/>
        <end position="455"/>
    </location>
</feature>
<feature type="region of interest" description="Disordered" evidence="1">
    <location>
        <begin position="82"/>
        <end position="102"/>
    </location>
</feature>
<evidence type="ECO:0000256" key="1">
    <source>
        <dbReference type="SAM" id="MobiDB-lite"/>
    </source>
</evidence>
<keyword evidence="2" id="KW-0732">Signal</keyword>
<dbReference type="PROSITE" id="PS51257">
    <property type="entry name" value="PROKAR_LIPOPROTEIN"/>
    <property type="match status" value="1"/>
</dbReference>
<gene>
    <name evidence="3" type="ORF">IAC23_01570</name>
</gene>
<dbReference type="InterPro" id="IPR036116">
    <property type="entry name" value="FN3_sf"/>
</dbReference>
<proteinExistence type="predicted"/>